<dbReference type="InterPro" id="IPR007175">
    <property type="entry name" value="Rpr2/Snm1/Rpp21"/>
</dbReference>
<dbReference type="GO" id="GO:0008033">
    <property type="term" value="P:tRNA processing"/>
    <property type="evidence" value="ECO:0007669"/>
    <property type="project" value="UniProtKB-KW"/>
</dbReference>
<evidence type="ECO:0000256" key="1">
    <source>
        <dbReference type="ARBA" id="ARBA00022694"/>
    </source>
</evidence>
<evidence type="ECO:0000313" key="6">
    <source>
        <dbReference type="EMBL" id="THH28390.1"/>
    </source>
</evidence>
<dbReference type="OrthoDB" id="128536at2759"/>
<dbReference type="Proteomes" id="UP000308730">
    <property type="component" value="Unassembled WGS sequence"/>
</dbReference>
<evidence type="ECO:0000256" key="4">
    <source>
        <dbReference type="ARBA" id="ARBA00038402"/>
    </source>
</evidence>
<keyword evidence="7" id="KW-1185">Reference proteome</keyword>
<gene>
    <name evidence="6" type="ORF">EUX98_g5806</name>
</gene>
<reference evidence="6 7" key="1">
    <citation type="submission" date="2019-02" db="EMBL/GenBank/DDBJ databases">
        <title>Genome sequencing of the rare red list fungi Antrodiella citrinella (Flaviporus citrinellus).</title>
        <authorList>
            <person name="Buettner E."/>
            <person name="Kellner H."/>
        </authorList>
    </citation>
    <scope>NUCLEOTIDE SEQUENCE [LARGE SCALE GENOMIC DNA]</scope>
    <source>
        <strain evidence="6 7">DSM 108506</strain>
    </source>
</reference>
<evidence type="ECO:0000256" key="3">
    <source>
        <dbReference type="ARBA" id="ARBA00022833"/>
    </source>
</evidence>
<keyword evidence="3" id="KW-0862">Zinc</keyword>
<comment type="similarity">
    <text evidence="4">Belongs to the eukaryotic/archaeal RNase P protein component 4 family.</text>
</comment>
<accession>A0A4S4MYB3</accession>
<dbReference type="Gene3D" id="6.20.50.20">
    <property type="match status" value="1"/>
</dbReference>
<organism evidence="6 7">
    <name type="scientific">Antrodiella citrinella</name>
    <dbReference type="NCBI Taxonomy" id="2447956"/>
    <lineage>
        <taxon>Eukaryota</taxon>
        <taxon>Fungi</taxon>
        <taxon>Dikarya</taxon>
        <taxon>Basidiomycota</taxon>
        <taxon>Agaricomycotina</taxon>
        <taxon>Agaricomycetes</taxon>
        <taxon>Polyporales</taxon>
        <taxon>Steccherinaceae</taxon>
        <taxon>Antrodiella</taxon>
    </lineage>
</organism>
<dbReference type="PANTHER" id="PTHR14742">
    <property type="entry name" value="RIBONUCLEASE P SUBUNIT P21"/>
    <property type="match status" value="1"/>
</dbReference>
<name>A0A4S4MYB3_9APHY</name>
<evidence type="ECO:0000256" key="2">
    <source>
        <dbReference type="ARBA" id="ARBA00022723"/>
    </source>
</evidence>
<protein>
    <recommendedName>
        <fullName evidence="8">Rpr2-domain-containing protein</fullName>
    </recommendedName>
</protein>
<dbReference type="AlphaFoldDB" id="A0A4S4MYB3"/>
<proteinExistence type="inferred from homology"/>
<keyword evidence="2" id="KW-0479">Metal-binding</keyword>
<evidence type="ECO:0000256" key="5">
    <source>
        <dbReference type="SAM" id="MobiDB-lite"/>
    </source>
</evidence>
<dbReference type="PANTHER" id="PTHR14742:SF0">
    <property type="entry name" value="RIBONUCLEASE P PROTEIN SUBUNIT P21"/>
    <property type="match status" value="1"/>
</dbReference>
<sequence>MVEPAMPVEKKIPSSDPFVLPIPNPFTPALHRYAAKQYKQQERRKKRHPSTCADLSRVYVKSIKTIGQKTNVKLDPAVKRTLCKECNVVLVPGATATVRVKASTTHGNVMVYTCTQCKTIRRIPAPPTLHSVVEEAADATVIAGSEEAVTMNVDAPSDSKAAGPSKRTRKKQKQARVPPLFELDAGHILFKGNEEVSIKDRSRFMCS</sequence>
<keyword evidence="1" id="KW-0819">tRNA processing</keyword>
<evidence type="ECO:0008006" key="8">
    <source>
        <dbReference type="Google" id="ProtNLM"/>
    </source>
</evidence>
<dbReference type="EMBL" id="SGPM01000182">
    <property type="protein sequence ID" value="THH28390.1"/>
    <property type="molecule type" value="Genomic_DNA"/>
</dbReference>
<evidence type="ECO:0000313" key="7">
    <source>
        <dbReference type="Proteomes" id="UP000308730"/>
    </source>
</evidence>
<dbReference type="Pfam" id="PF04032">
    <property type="entry name" value="Rpr2"/>
    <property type="match status" value="1"/>
</dbReference>
<comment type="caution">
    <text evidence="6">The sequence shown here is derived from an EMBL/GenBank/DDBJ whole genome shotgun (WGS) entry which is preliminary data.</text>
</comment>
<dbReference type="GO" id="GO:0005655">
    <property type="term" value="C:nucleolar ribonuclease P complex"/>
    <property type="evidence" value="ECO:0007669"/>
    <property type="project" value="TreeGrafter"/>
</dbReference>
<feature type="region of interest" description="Disordered" evidence="5">
    <location>
        <begin position="152"/>
        <end position="176"/>
    </location>
</feature>
<dbReference type="GO" id="GO:0046872">
    <property type="term" value="F:metal ion binding"/>
    <property type="evidence" value="ECO:0007669"/>
    <property type="project" value="UniProtKB-KW"/>
</dbReference>